<reference evidence="8" key="1">
    <citation type="journal article" date="2019" name="Int. J. Syst. Evol. Microbiol.">
        <title>The Global Catalogue of Microorganisms (GCM) 10K type strain sequencing project: providing services to taxonomists for standard genome sequencing and annotation.</title>
        <authorList>
            <consortium name="The Broad Institute Genomics Platform"/>
            <consortium name="The Broad Institute Genome Sequencing Center for Infectious Disease"/>
            <person name="Wu L."/>
            <person name="Ma J."/>
        </authorList>
    </citation>
    <scope>NUCLEOTIDE SEQUENCE [LARGE SCALE GENOMIC DNA]</scope>
    <source>
        <strain evidence="8">JCM 10671</strain>
    </source>
</reference>
<keyword evidence="3 6" id="KW-0812">Transmembrane</keyword>
<keyword evidence="8" id="KW-1185">Reference proteome</keyword>
<gene>
    <name evidence="7" type="ORF">GCM10009547_13030</name>
</gene>
<sequence>MDVRTGSSPLEEDRRTLAAWAILVGATLSSYAIGAEQAIDSTRVVAALVIGIGVAKVWLVAWRFMEIDRAPHWLRITIGTYCLGLFTLLMAVYLLA</sequence>
<dbReference type="InterPro" id="IPR005171">
    <property type="entry name" value="Cyt_c_oxidase_su4_prok"/>
</dbReference>
<dbReference type="Pfam" id="PF03626">
    <property type="entry name" value="COX4_pro"/>
    <property type="match status" value="1"/>
</dbReference>
<accession>A0ABP3RKQ4</accession>
<keyword evidence="4 6" id="KW-1133">Transmembrane helix</keyword>
<evidence type="ECO:0000256" key="5">
    <source>
        <dbReference type="ARBA" id="ARBA00023136"/>
    </source>
</evidence>
<protein>
    <recommendedName>
        <fullName evidence="9">Cytochrome c oxidase subunit IV</fullName>
    </recommendedName>
</protein>
<evidence type="ECO:0000256" key="6">
    <source>
        <dbReference type="SAM" id="Phobius"/>
    </source>
</evidence>
<evidence type="ECO:0000256" key="1">
    <source>
        <dbReference type="ARBA" id="ARBA00004651"/>
    </source>
</evidence>
<evidence type="ECO:0000313" key="8">
    <source>
        <dbReference type="Proteomes" id="UP001500957"/>
    </source>
</evidence>
<dbReference type="RefSeq" id="WP_344602839.1">
    <property type="nucleotide sequence ID" value="NZ_BAAAHE010000008.1"/>
</dbReference>
<feature type="transmembrane region" description="Helical" evidence="6">
    <location>
        <begin position="44"/>
        <end position="61"/>
    </location>
</feature>
<proteinExistence type="predicted"/>
<keyword evidence="5 6" id="KW-0472">Membrane</keyword>
<evidence type="ECO:0000313" key="7">
    <source>
        <dbReference type="EMBL" id="GAA0612401.1"/>
    </source>
</evidence>
<keyword evidence="2" id="KW-1003">Cell membrane</keyword>
<comment type="caution">
    <text evidence="7">The sequence shown here is derived from an EMBL/GenBank/DDBJ whole genome shotgun (WGS) entry which is preliminary data.</text>
</comment>
<feature type="transmembrane region" description="Helical" evidence="6">
    <location>
        <begin position="73"/>
        <end position="95"/>
    </location>
</feature>
<dbReference type="Proteomes" id="UP001500957">
    <property type="component" value="Unassembled WGS sequence"/>
</dbReference>
<evidence type="ECO:0008006" key="9">
    <source>
        <dbReference type="Google" id="ProtNLM"/>
    </source>
</evidence>
<evidence type="ECO:0000256" key="4">
    <source>
        <dbReference type="ARBA" id="ARBA00022989"/>
    </source>
</evidence>
<organism evidence="7 8">
    <name type="scientific">Sporichthya brevicatena</name>
    <dbReference type="NCBI Taxonomy" id="171442"/>
    <lineage>
        <taxon>Bacteria</taxon>
        <taxon>Bacillati</taxon>
        <taxon>Actinomycetota</taxon>
        <taxon>Actinomycetes</taxon>
        <taxon>Sporichthyales</taxon>
        <taxon>Sporichthyaceae</taxon>
        <taxon>Sporichthya</taxon>
    </lineage>
</organism>
<evidence type="ECO:0000256" key="3">
    <source>
        <dbReference type="ARBA" id="ARBA00022692"/>
    </source>
</evidence>
<evidence type="ECO:0000256" key="2">
    <source>
        <dbReference type="ARBA" id="ARBA00022475"/>
    </source>
</evidence>
<dbReference type="EMBL" id="BAAAHE010000008">
    <property type="protein sequence ID" value="GAA0612401.1"/>
    <property type="molecule type" value="Genomic_DNA"/>
</dbReference>
<comment type="subcellular location">
    <subcellularLocation>
        <location evidence="1">Cell membrane</location>
        <topology evidence="1">Multi-pass membrane protein</topology>
    </subcellularLocation>
</comment>
<name>A0ABP3RKQ4_9ACTN</name>